<evidence type="ECO:0000259" key="7">
    <source>
        <dbReference type="Pfam" id="PF20684"/>
    </source>
</evidence>
<feature type="transmembrane region" description="Helical" evidence="6">
    <location>
        <begin position="148"/>
        <end position="173"/>
    </location>
</feature>
<protein>
    <recommendedName>
        <fullName evidence="7">Rhodopsin domain-containing protein</fullName>
    </recommendedName>
</protein>
<dbReference type="EMBL" id="KV441556">
    <property type="protein sequence ID" value="OAG02413.1"/>
    <property type="molecule type" value="Genomic_DNA"/>
</dbReference>
<comment type="subcellular location">
    <subcellularLocation>
        <location evidence="1">Membrane</location>
        <topology evidence="1">Multi-pass membrane protein</topology>
    </subcellularLocation>
</comment>
<dbReference type="RefSeq" id="XP_018032778.1">
    <property type="nucleotide sequence ID" value="XM_018185145.1"/>
</dbReference>
<dbReference type="InterPro" id="IPR049326">
    <property type="entry name" value="Rhodopsin_dom_fungi"/>
</dbReference>
<comment type="similarity">
    <text evidence="5">Belongs to the SAT4 family.</text>
</comment>
<evidence type="ECO:0000256" key="4">
    <source>
        <dbReference type="ARBA" id="ARBA00023136"/>
    </source>
</evidence>
<sequence>MLMATQSPTVVLTLTIILGVLDAFVVSLRFYARSQRKQRLLIDDWLTIPAMALNVGLATTLIHGTARHVYGYATPVPPTQAAASRLLERTSWTELGDNITIAEKDEWIFLLISIPALGCIKLSILFFYQRLFVMSKRDWRDPRNIAIWLMITIVTMWTLAFFLRYLFACGFHFDIWWTNAMNIITLCGDFNTILNALAISDFVCDVIILILPLPAIWKLRLPTAQKFTVTLVFALGGFSTIASMIQNFNPELDVDLLITTFLFWNYLEATTALLAACLPTLRGLFRTSSLDSAIQSLRSRIGLNSKSPLNSSIRKKEQDEAYVLRSLDSERGLAADTPSGT</sequence>
<dbReference type="STRING" id="1460663.A0A177C456"/>
<feature type="transmembrane region" description="Helical" evidence="6">
    <location>
        <begin position="193"/>
        <end position="215"/>
    </location>
</feature>
<dbReference type="GeneID" id="28768631"/>
<reference evidence="8 9" key="1">
    <citation type="submission" date="2016-05" db="EMBL/GenBank/DDBJ databases">
        <title>Comparative analysis of secretome profiles of manganese(II)-oxidizing ascomycete fungi.</title>
        <authorList>
            <consortium name="DOE Joint Genome Institute"/>
            <person name="Zeiner C.A."/>
            <person name="Purvine S.O."/>
            <person name="Zink E.M."/>
            <person name="Wu S."/>
            <person name="Pasa-Tolic L."/>
            <person name="Chaput D.L."/>
            <person name="Haridas S."/>
            <person name="Grigoriev I.V."/>
            <person name="Santelli C.M."/>
            <person name="Hansel C.M."/>
        </authorList>
    </citation>
    <scope>NUCLEOTIDE SEQUENCE [LARGE SCALE GENOMIC DNA]</scope>
    <source>
        <strain evidence="8 9">AP3s5-JAC2a</strain>
    </source>
</reference>
<dbReference type="OrthoDB" id="5393606at2759"/>
<evidence type="ECO:0000256" key="3">
    <source>
        <dbReference type="ARBA" id="ARBA00022989"/>
    </source>
</evidence>
<accession>A0A177C456</accession>
<name>A0A177C456_9PLEO</name>
<feature type="transmembrane region" description="Helical" evidence="6">
    <location>
        <begin position="44"/>
        <end position="66"/>
    </location>
</feature>
<dbReference type="AlphaFoldDB" id="A0A177C456"/>
<evidence type="ECO:0000256" key="2">
    <source>
        <dbReference type="ARBA" id="ARBA00022692"/>
    </source>
</evidence>
<dbReference type="InterPro" id="IPR052337">
    <property type="entry name" value="SAT4-like"/>
</dbReference>
<gene>
    <name evidence="8" type="ORF">CC84DRAFT_1262345</name>
</gene>
<feature type="transmembrane region" description="Helical" evidence="6">
    <location>
        <begin position="257"/>
        <end position="278"/>
    </location>
</feature>
<keyword evidence="4 6" id="KW-0472">Membrane</keyword>
<evidence type="ECO:0000256" key="1">
    <source>
        <dbReference type="ARBA" id="ARBA00004141"/>
    </source>
</evidence>
<dbReference type="InParanoid" id="A0A177C456"/>
<feature type="transmembrane region" description="Helical" evidence="6">
    <location>
        <begin position="227"/>
        <end position="245"/>
    </location>
</feature>
<dbReference type="Pfam" id="PF20684">
    <property type="entry name" value="Fung_rhodopsin"/>
    <property type="match status" value="1"/>
</dbReference>
<keyword evidence="3 6" id="KW-1133">Transmembrane helix</keyword>
<evidence type="ECO:0000256" key="6">
    <source>
        <dbReference type="SAM" id="Phobius"/>
    </source>
</evidence>
<feature type="domain" description="Rhodopsin" evidence="7">
    <location>
        <begin position="28"/>
        <end position="286"/>
    </location>
</feature>
<dbReference type="GO" id="GO:0016020">
    <property type="term" value="C:membrane"/>
    <property type="evidence" value="ECO:0007669"/>
    <property type="project" value="UniProtKB-SubCell"/>
</dbReference>
<evidence type="ECO:0000256" key="5">
    <source>
        <dbReference type="ARBA" id="ARBA00038359"/>
    </source>
</evidence>
<proteinExistence type="inferred from homology"/>
<dbReference type="PANTHER" id="PTHR33048">
    <property type="entry name" value="PTH11-LIKE INTEGRAL MEMBRANE PROTEIN (AFU_ORTHOLOGUE AFUA_5G11245)"/>
    <property type="match status" value="1"/>
</dbReference>
<evidence type="ECO:0000313" key="8">
    <source>
        <dbReference type="EMBL" id="OAG02413.1"/>
    </source>
</evidence>
<organism evidence="8 9">
    <name type="scientific">Paraphaeosphaeria sporulosa</name>
    <dbReference type="NCBI Taxonomy" id="1460663"/>
    <lineage>
        <taxon>Eukaryota</taxon>
        <taxon>Fungi</taxon>
        <taxon>Dikarya</taxon>
        <taxon>Ascomycota</taxon>
        <taxon>Pezizomycotina</taxon>
        <taxon>Dothideomycetes</taxon>
        <taxon>Pleosporomycetidae</taxon>
        <taxon>Pleosporales</taxon>
        <taxon>Massarineae</taxon>
        <taxon>Didymosphaeriaceae</taxon>
        <taxon>Paraphaeosphaeria</taxon>
    </lineage>
</organism>
<feature type="transmembrane region" description="Helical" evidence="6">
    <location>
        <begin position="12"/>
        <end position="32"/>
    </location>
</feature>
<feature type="transmembrane region" description="Helical" evidence="6">
    <location>
        <begin position="107"/>
        <end position="128"/>
    </location>
</feature>
<keyword evidence="2 6" id="KW-0812">Transmembrane</keyword>
<dbReference type="Proteomes" id="UP000077069">
    <property type="component" value="Unassembled WGS sequence"/>
</dbReference>
<dbReference type="PANTHER" id="PTHR33048:SF157">
    <property type="entry name" value="INTEGRAL MEMBRANE PROTEIN"/>
    <property type="match status" value="1"/>
</dbReference>
<evidence type="ECO:0000313" key="9">
    <source>
        <dbReference type="Proteomes" id="UP000077069"/>
    </source>
</evidence>
<keyword evidence="9" id="KW-1185">Reference proteome</keyword>